<evidence type="ECO:0000313" key="2">
    <source>
        <dbReference type="Proteomes" id="UP001593940"/>
    </source>
</evidence>
<organism evidence="1 2">
    <name type="scientific">Microvirga arabica</name>
    <dbReference type="NCBI Taxonomy" id="1128671"/>
    <lineage>
        <taxon>Bacteria</taxon>
        <taxon>Pseudomonadati</taxon>
        <taxon>Pseudomonadota</taxon>
        <taxon>Alphaproteobacteria</taxon>
        <taxon>Hyphomicrobiales</taxon>
        <taxon>Methylobacteriaceae</taxon>
        <taxon>Microvirga</taxon>
    </lineage>
</organism>
<keyword evidence="2" id="KW-1185">Reference proteome</keyword>
<dbReference type="Proteomes" id="UP001593940">
    <property type="component" value="Unassembled WGS sequence"/>
</dbReference>
<sequence>MDVADDPLLKRAEAVVAETVRLRESHTQFRIQVWCQLAEMQRIERELDPLLPHPPEELAVVRGILAHEKERLDFA</sequence>
<evidence type="ECO:0000313" key="1">
    <source>
        <dbReference type="EMBL" id="MFC1455725.1"/>
    </source>
</evidence>
<dbReference type="RefSeq" id="WP_377028810.1">
    <property type="nucleotide sequence ID" value="NZ_JBHOMY010000010.1"/>
</dbReference>
<protein>
    <submittedName>
        <fullName evidence="1">Uncharacterized protein</fullName>
    </submittedName>
</protein>
<accession>A0ABV6Y3X0</accession>
<comment type="caution">
    <text evidence="1">The sequence shown here is derived from an EMBL/GenBank/DDBJ whole genome shotgun (WGS) entry which is preliminary data.</text>
</comment>
<dbReference type="EMBL" id="JBHOMY010000010">
    <property type="protein sequence ID" value="MFC1455725.1"/>
    <property type="molecule type" value="Genomic_DNA"/>
</dbReference>
<proteinExistence type="predicted"/>
<reference evidence="1 2" key="1">
    <citation type="submission" date="2024-09" db="EMBL/GenBank/DDBJ databases">
        <title>Nodulacao em especies de Leguminosae Basais da Amazonia e Caracterizacao dos Rizobios e Bacterias Associadas aos Nodulos.</title>
        <authorList>
            <person name="Jambeiro I.C.A."/>
            <person name="Lopes I.S."/>
            <person name="Aguiar E.R.G.R."/>
            <person name="Santos A.F.J."/>
            <person name="Dos Santos J.M.F."/>
            <person name="Gross E."/>
        </authorList>
    </citation>
    <scope>NUCLEOTIDE SEQUENCE [LARGE SCALE GENOMIC DNA]</scope>
    <source>
        <strain evidence="1 2">BRUESC1165</strain>
    </source>
</reference>
<gene>
    <name evidence="1" type="ORF">ACETIH_03120</name>
</gene>
<name>A0ABV6Y3X0_9HYPH</name>